<dbReference type="SMART" id="SM00382">
    <property type="entry name" value="AAA"/>
    <property type="match status" value="2"/>
</dbReference>
<feature type="domain" description="ABC transporter" evidence="4">
    <location>
        <begin position="282"/>
        <end position="499"/>
    </location>
</feature>
<evidence type="ECO:0000256" key="1">
    <source>
        <dbReference type="ARBA" id="ARBA00022741"/>
    </source>
</evidence>
<protein>
    <submittedName>
        <fullName evidence="5">ABC-F family ATP-binding cassette domain-containing protein</fullName>
    </submittedName>
</protein>
<reference evidence="5 6" key="1">
    <citation type="submission" date="2024-03" db="EMBL/GenBank/DDBJ databases">
        <title>Human intestinal bacterial collection.</title>
        <authorList>
            <person name="Pauvert C."/>
            <person name="Hitch T.C.A."/>
            <person name="Clavel T."/>
        </authorList>
    </citation>
    <scope>NUCLEOTIDE SEQUENCE [LARGE SCALE GENOMIC DNA]</scope>
    <source>
        <strain evidence="5 6">CLA-AA-H255</strain>
    </source>
</reference>
<evidence type="ECO:0000256" key="3">
    <source>
        <dbReference type="SAM" id="Coils"/>
    </source>
</evidence>
<keyword evidence="3" id="KW-0175">Coiled coil</keyword>
<dbReference type="InterPro" id="IPR003593">
    <property type="entry name" value="AAA+_ATPase"/>
</dbReference>
<dbReference type="PROSITE" id="PS00211">
    <property type="entry name" value="ABC_TRANSPORTER_1"/>
    <property type="match status" value="1"/>
</dbReference>
<dbReference type="RefSeq" id="WP_349153754.1">
    <property type="nucleotide sequence ID" value="NZ_DAWDIQ010000003.1"/>
</dbReference>
<dbReference type="Pfam" id="PF12848">
    <property type="entry name" value="ABC_tran_Xtn"/>
    <property type="match status" value="1"/>
</dbReference>
<organism evidence="5 6">
    <name type="scientific">[Lactobacillus] rogosae</name>
    <dbReference type="NCBI Taxonomy" id="706562"/>
    <lineage>
        <taxon>Bacteria</taxon>
        <taxon>Bacillati</taxon>
        <taxon>Bacillota</taxon>
        <taxon>Clostridia</taxon>
        <taxon>Lachnospirales</taxon>
        <taxon>Lachnospiraceae</taxon>
        <taxon>Lachnospira</taxon>
    </lineage>
</organism>
<feature type="domain" description="ABC transporter" evidence="4">
    <location>
        <begin position="4"/>
        <end position="214"/>
    </location>
</feature>
<dbReference type="InterPro" id="IPR037118">
    <property type="entry name" value="Val-tRNA_synth_C_sf"/>
</dbReference>
<dbReference type="Pfam" id="PF16326">
    <property type="entry name" value="ABC_tran_CTD"/>
    <property type="match status" value="1"/>
</dbReference>
<gene>
    <name evidence="5" type="ORF">WMO14_09985</name>
</gene>
<dbReference type="InterPro" id="IPR027417">
    <property type="entry name" value="P-loop_NTPase"/>
</dbReference>
<evidence type="ECO:0000313" key="5">
    <source>
        <dbReference type="EMBL" id="MEQ2380208.1"/>
    </source>
</evidence>
<dbReference type="InterPro" id="IPR003439">
    <property type="entry name" value="ABC_transporter-like_ATP-bd"/>
</dbReference>
<evidence type="ECO:0000259" key="4">
    <source>
        <dbReference type="PROSITE" id="PS50893"/>
    </source>
</evidence>
<dbReference type="InterPro" id="IPR032524">
    <property type="entry name" value="ABC_tran_C"/>
</dbReference>
<dbReference type="InterPro" id="IPR032781">
    <property type="entry name" value="ABC_tran_Xtn"/>
</dbReference>
<dbReference type="InterPro" id="IPR017871">
    <property type="entry name" value="ABC_transporter-like_CS"/>
</dbReference>
<dbReference type="CDD" id="cd03221">
    <property type="entry name" value="ABCF_EF-3"/>
    <property type="match status" value="2"/>
</dbReference>
<keyword evidence="1" id="KW-0547">Nucleotide-binding</keyword>
<dbReference type="InterPro" id="IPR051309">
    <property type="entry name" value="ABCF_ATPase"/>
</dbReference>
<dbReference type="PANTHER" id="PTHR42855:SF1">
    <property type="entry name" value="ABC TRANSPORTER DOMAIN-CONTAINING PROTEIN"/>
    <property type="match status" value="1"/>
</dbReference>
<accession>A0ABV1BXL4</accession>
<sequence length="638" mass="71829">MNILNVEKVSKAFGEKVLLDNVTLGINKGDKIGIIGVNGTGKSTLLKIIAGIEEPDEGNIIKGRKVTVTYLAQSPDYIKDENVLSYVLRGKDSSNEPKAKEILNKLGIDVYDAPMDKLSGGQKKRVALAKVLVEPTEVLILDEPTNHLDNDMVVWLERYIKAFKGELLMVTHDRYFLDNVTNKIVEIDHADLYSYESNYSGFLELKTEREQMERATEAKRQNTLRRELEWIRRGCQARSTKQQARIDRFEDMKEASRQARAKFDKSLMDMSSVSRRLGRKTIELNNITKAYNGHTYINDFTYIFLRDDRIGIIGSNGCGKSTLMKIITGQIQPDSGSVEIGDTVHIGYFMQENEPLDENQTVLEFVRSIGEYVQTVDGKATASQMCEKFLFPPKQQWTPIRKLSGGEKRRLYLLSVLMSAPNVLILDEPTNDLDIETLEVLEDYLDGFAGIVITVSHDRYFLDRTVDRIFAFEAGGHLTQYEGGYSDYKEKCVSSIYNASENGVSKSNLSLGSNSVVAGVDVTAGGTAAGRVSGGDTDSVQKAVSGSKTLTSKEYNKSRSERLKFTYKEQKEYETIDDDIAALENDIERIDAEMSKCATDYGKLNDLSKEKAEKEQQLEEKMDRWVYLNDLAERIANQ</sequence>
<keyword evidence="2 5" id="KW-0067">ATP-binding</keyword>
<proteinExistence type="predicted"/>
<name>A0ABV1BXL4_9FIRM</name>
<keyword evidence="6" id="KW-1185">Reference proteome</keyword>
<comment type="caution">
    <text evidence="5">The sequence shown here is derived from an EMBL/GenBank/DDBJ whole genome shotgun (WGS) entry which is preliminary data.</text>
</comment>
<dbReference type="Proteomes" id="UP001442364">
    <property type="component" value="Unassembled WGS sequence"/>
</dbReference>
<feature type="coiled-coil region" evidence="3">
    <location>
        <begin position="573"/>
        <end position="624"/>
    </location>
</feature>
<dbReference type="Pfam" id="PF00005">
    <property type="entry name" value="ABC_tran"/>
    <property type="match status" value="2"/>
</dbReference>
<dbReference type="EMBL" id="JBBMER010000007">
    <property type="protein sequence ID" value="MEQ2380208.1"/>
    <property type="molecule type" value="Genomic_DNA"/>
</dbReference>
<dbReference type="Gene3D" id="1.10.287.380">
    <property type="entry name" value="Valyl-tRNA synthetase, C-terminal domain"/>
    <property type="match status" value="1"/>
</dbReference>
<evidence type="ECO:0000256" key="2">
    <source>
        <dbReference type="ARBA" id="ARBA00022840"/>
    </source>
</evidence>
<dbReference type="PANTHER" id="PTHR42855">
    <property type="entry name" value="ABC TRANSPORTER ATP-BINDING SUBUNIT"/>
    <property type="match status" value="1"/>
</dbReference>
<dbReference type="Gene3D" id="3.40.50.300">
    <property type="entry name" value="P-loop containing nucleotide triphosphate hydrolases"/>
    <property type="match status" value="2"/>
</dbReference>
<dbReference type="PROSITE" id="PS50893">
    <property type="entry name" value="ABC_TRANSPORTER_2"/>
    <property type="match status" value="2"/>
</dbReference>
<dbReference type="SUPFAM" id="SSF52540">
    <property type="entry name" value="P-loop containing nucleoside triphosphate hydrolases"/>
    <property type="match status" value="2"/>
</dbReference>
<dbReference type="GO" id="GO:0005524">
    <property type="term" value="F:ATP binding"/>
    <property type="evidence" value="ECO:0007669"/>
    <property type="project" value="UniProtKB-KW"/>
</dbReference>
<evidence type="ECO:0000313" key="6">
    <source>
        <dbReference type="Proteomes" id="UP001442364"/>
    </source>
</evidence>